<evidence type="ECO:0000313" key="2">
    <source>
        <dbReference type="EMBL" id="ATX75471.1"/>
    </source>
</evidence>
<dbReference type="SUPFAM" id="SSF55729">
    <property type="entry name" value="Acyl-CoA N-acyltransferases (Nat)"/>
    <property type="match status" value="1"/>
</dbReference>
<dbReference type="InterPro" id="IPR016181">
    <property type="entry name" value="Acyl_CoA_acyltransferase"/>
</dbReference>
<dbReference type="Proteomes" id="UP000229757">
    <property type="component" value="Chromosome"/>
</dbReference>
<organism evidence="2 3">
    <name type="scientific">Reinekea forsetii</name>
    <dbReference type="NCBI Taxonomy" id="1336806"/>
    <lineage>
        <taxon>Bacteria</taxon>
        <taxon>Pseudomonadati</taxon>
        <taxon>Pseudomonadota</taxon>
        <taxon>Gammaproteobacteria</taxon>
        <taxon>Oceanospirillales</taxon>
        <taxon>Saccharospirillaceae</taxon>
        <taxon>Reinekea</taxon>
    </lineage>
</organism>
<feature type="transmembrane region" description="Helical" evidence="1">
    <location>
        <begin position="6"/>
        <end position="22"/>
    </location>
</feature>
<dbReference type="AlphaFoldDB" id="A0A2K8KNK0"/>
<protein>
    <recommendedName>
        <fullName evidence="4">N-acetyltransferase domain-containing protein</fullName>
    </recommendedName>
</protein>
<sequence length="206" mass="23516">MTWLDILGYVGSVLVAISLMMGNIKRLRWINLFGAAVFSSYGFLIEATPVFLLNGWIVLVDIYYLVRIYQFKDNFDMVKLSSVRTPLFELLIQRYGADIVQYFPHATVDQLDDAVALLIFRNMKPVGLFAYQQHNEVGVVEVLIDYVIPDARDFKTAQFLFGQHTSRLRGEGIHRLVSYSDRPAHIAYLRKMGFVAEASGFHLDIG</sequence>
<keyword evidence="3" id="KW-1185">Reference proteome</keyword>
<keyword evidence="1" id="KW-0812">Transmembrane</keyword>
<keyword evidence="1" id="KW-0472">Membrane</keyword>
<accession>A0A2K8KNK0</accession>
<dbReference type="KEGG" id="rfo:REIFOR_00294"/>
<name>A0A2K8KNK0_9GAMM</name>
<proteinExistence type="predicted"/>
<keyword evidence="1" id="KW-1133">Transmembrane helix</keyword>
<feature type="transmembrane region" description="Helical" evidence="1">
    <location>
        <begin position="51"/>
        <end position="69"/>
    </location>
</feature>
<evidence type="ECO:0000313" key="3">
    <source>
        <dbReference type="Proteomes" id="UP000229757"/>
    </source>
</evidence>
<dbReference type="EMBL" id="CP011797">
    <property type="protein sequence ID" value="ATX75471.1"/>
    <property type="molecule type" value="Genomic_DNA"/>
</dbReference>
<dbReference type="RefSeq" id="WP_100255872.1">
    <property type="nucleotide sequence ID" value="NZ_CP011797.1"/>
</dbReference>
<evidence type="ECO:0008006" key="4">
    <source>
        <dbReference type="Google" id="ProtNLM"/>
    </source>
</evidence>
<gene>
    <name evidence="2" type="ORF">REIFOR_00294</name>
</gene>
<reference evidence="2 3" key="1">
    <citation type="journal article" date="2017" name="Environ. Microbiol.">
        <title>Genomic and physiological analyses of 'Reinekea forsetii' reveal a versatile opportunistic lifestyle during spring algae blooms.</title>
        <authorList>
            <person name="Avci B."/>
            <person name="Hahnke R.L."/>
            <person name="Chafee M."/>
            <person name="Fischer T."/>
            <person name="Gruber-Vodicka H."/>
            <person name="Tegetmeyer H.E."/>
            <person name="Harder J."/>
            <person name="Fuchs B.M."/>
            <person name="Amann R.I."/>
            <person name="Teeling H."/>
        </authorList>
    </citation>
    <scope>NUCLEOTIDE SEQUENCE [LARGE SCALE GENOMIC DNA]</scope>
    <source>
        <strain evidence="2 3">Hel1_31_D35</strain>
    </source>
</reference>
<dbReference type="OrthoDB" id="677174at2"/>
<evidence type="ECO:0000256" key="1">
    <source>
        <dbReference type="SAM" id="Phobius"/>
    </source>
</evidence>